<reference evidence="2" key="1">
    <citation type="submission" date="2016-10" db="EMBL/GenBank/DDBJ databases">
        <authorList>
            <person name="Varghese N."/>
            <person name="Submissions S."/>
        </authorList>
    </citation>
    <scope>NUCLEOTIDE SEQUENCE [LARGE SCALE GENOMIC DNA]</scope>
    <source>
        <strain evidence="2">CGMCC 1.10121</strain>
    </source>
</reference>
<accession>A0A1H8UZ17</accession>
<gene>
    <name evidence="1" type="ORF">SAMN04487948_11358</name>
</gene>
<sequence length="87" mass="9946">MATSTTRNTWLEGDAITRFEFGDVITDIDNLSRTLVAEDEWVFDDVISDTTVFVIVNVGTTDSNVSNGDEDVVWTWRRLRTILEFKL</sequence>
<organism evidence="1 2">
    <name type="scientific">Halogranum amylolyticum</name>
    <dbReference type="NCBI Taxonomy" id="660520"/>
    <lineage>
        <taxon>Archaea</taxon>
        <taxon>Methanobacteriati</taxon>
        <taxon>Methanobacteriota</taxon>
        <taxon>Stenosarchaea group</taxon>
        <taxon>Halobacteria</taxon>
        <taxon>Halobacteriales</taxon>
        <taxon>Haloferacaceae</taxon>
    </lineage>
</organism>
<protein>
    <submittedName>
        <fullName evidence="1">Uncharacterized protein</fullName>
    </submittedName>
</protein>
<name>A0A1H8UZ17_9EURY</name>
<dbReference type="AlphaFoldDB" id="A0A1H8UZ17"/>
<evidence type="ECO:0000313" key="1">
    <source>
        <dbReference type="EMBL" id="SEP08233.1"/>
    </source>
</evidence>
<evidence type="ECO:0000313" key="2">
    <source>
        <dbReference type="Proteomes" id="UP000199126"/>
    </source>
</evidence>
<proteinExistence type="predicted"/>
<keyword evidence="2" id="KW-1185">Reference proteome</keyword>
<dbReference type="Proteomes" id="UP000199126">
    <property type="component" value="Unassembled WGS sequence"/>
</dbReference>
<dbReference type="EMBL" id="FODV01000013">
    <property type="protein sequence ID" value="SEP08233.1"/>
    <property type="molecule type" value="Genomic_DNA"/>
</dbReference>